<dbReference type="PANTHER" id="PTHR33164:SF106">
    <property type="entry name" value="TRANSCRIPTIONAL REGULATORY PROTEIN"/>
    <property type="match status" value="1"/>
</dbReference>
<organism evidence="3 4">
    <name type="scientific">Actinokineospora fastidiosa</name>
    <dbReference type="NCBI Taxonomy" id="1816"/>
    <lineage>
        <taxon>Bacteria</taxon>
        <taxon>Bacillati</taxon>
        <taxon>Actinomycetota</taxon>
        <taxon>Actinomycetes</taxon>
        <taxon>Pseudonocardiales</taxon>
        <taxon>Pseudonocardiaceae</taxon>
        <taxon>Actinokineospora</taxon>
    </lineage>
</organism>
<protein>
    <submittedName>
        <fullName evidence="3">MarR family transcriptional regulator</fullName>
    </submittedName>
</protein>
<dbReference type="InterPro" id="IPR036388">
    <property type="entry name" value="WH-like_DNA-bd_sf"/>
</dbReference>
<dbReference type="Gene3D" id="1.10.10.10">
    <property type="entry name" value="Winged helix-like DNA-binding domain superfamily/Winged helix DNA-binding domain"/>
    <property type="match status" value="1"/>
</dbReference>
<keyword evidence="4" id="KW-1185">Reference proteome</keyword>
<dbReference type="InterPro" id="IPR036390">
    <property type="entry name" value="WH_DNA-bd_sf"/>
</dbReference>
<dbReference type="EMBL" id="BMRB01000002">
    <property type="protein sequence ID" value="GGS30542.1"/>
    <property type="molecule type" value="Genomic_DNA"/>
</dbReference>
<evidence type="ECO:0000256" key="1">
    <source>
        <dbReference type="SAM" id="MobiDB-lite"/>
    </source>
</evidence>
<name>A0A918GDD4_9PSEU</name>
<gene>
    <name evidence="3" type="ORF">GCM10010171_25140</name>
</gene>
<dbReference type="SUPFAM" id="SSF46785">
    <property type="entry name" value="Winged helix' DNA-binding domain"/>
    <property type="match status" value="1"/>
</dbReference>
<feature type="domain" description="HTH marR-type" evidence="2">
    <location>
        <begin position="34"/>
        <end position="166"/>
    </location>
</feature>
<dbReference type="PRINTS" id="PR00598">
    <property type="entry name" value="HTHMARR"/>
</dbReference>
<reference evidence="3" key="2">
    <citation type="submission" date="2020-09" db="EMBL/GenBank/DDBJ databases">
        <authorList>
            <person name="Sun Q."/>
            <person name="Ohkuma M."/>
        </authorList>
    </citation>
    <scope>NUCLEOTIDE SEQUENCE</scope>
    <source>
        <strain evidence="3">JCM 3276</strain>
    </source>
</reference>
<comment type="caution">
    <text evidence="3">The sequence shown here is derived from an EMBL/GenBank/DDBJ whole genome shotgun (WGS) entry which is preliminary data.</text>
</comment>
<dbReference type="GO" id="GO:0006950">
    <property type="term" value="P:response to stress"/>
    <property type="evidence" value="ECO:0007669"/>
    <property type="project" value="TreeGrafter"/>
</dbReference>
<dbReference type="GO" id="GO:0003700">
    <property type="term" value="F:DNA-binding transcription factor activity"/>
    <property type="evidence" value="ECO:0007669"/>
    <property type="project" value="InterPro"/>
</dbReference>
<feature type="region of interest" description="Disordered" evidence="1">
    <location>
        <begin position="1"/>
        <end position="33"/>
    </location>
</feature>
<dbReference type="SMART" id="SM00347">
    <property type="entry name" value="HTH_MARR"/>
    <property type="match status" value="1"/>
</dbReference>
<dbReference type="InterPro" id="IPR039422">
    <property type="entry name" value="MarR/SlyA-like"/>
</dbReference>
<evidence type="ECO:0000313" key="3">
    <source>
        <dbReference type="EMBL" id="GGS30542.1"/>
    </source>
</evidence>
<dbReference type="InterPro" id="IPR000835">
    <property type="entry name" value="HTH_MarR-typ"/>
</dbReference>
<dbReference type="PANTHER" id="PTHR33164">
    <property type="entry name" value="TRANSCRIPTIONAL REGULATOR, MARR FAMILY"/>
    <property type="match status" value="1"/>
</dbReference>
<dbReference type="PROSITE" id="PS50995">
    <property type="entry name" value="HTH_MARR_2"/>
    <property type="match status" value="1"/>
</dbReference>
<dbReference type="AlphaFoldDB" id="A0A918GDD4"/>
<dbReference type="Proteomes" id="UP000660680">
    <property type="component" value="Unassembled WGS sequence"/>
</dbReference>
<proteinExistence type="predicted"/>
<dbReference type="Pfam" id="PF01047">
    <property type="entry name" value="MarR"/>
    <property type="match status" value="1"/>
</dbReference>
<accession>A0A918GDD4</accession>
<sequence>MEVVRWLPYDPGMATGRGSGDENADAKRRRRRTGTEIKESLRELSVQLSLLNHRISAHFELRDIDFDCLEIIRRHEPISPGALARRVGLHAATMTGVLDRLERGGWIDRERDPVDRRAVVLRARRERNPEVFRLYAGMNTSMDELMADYTVDQLEAIADFLHRTTAAGRDATDNLSAP</sequence>
<reference evidence="3" key="1">
    <citation type="journal article" date="2014" name="Int. J. Syst. Evol. Microbiol.">
        <title>Complete genome sequence of Corynebacterium casei LMG S-19264T (=DSM 44701T), isolated from a smear-ripened cheese.</title>
        <authorList>
            <consortium name="US DOE Joint Genome Institute (JGI-PGF)"/>
            <person name="Walter F."/>
            <person name="Albersmeier A."/>
            <person name="Kalinowski J."/>
            <person name="Ruckert C."/>
        </authorList>
    </citation>
    <scope>NUCLEOTIDE SEQUENCE</scope>
    <source>
        <strain evidence="3">JCM 3276</strain>
    </source>
</reference>
<evidence type="ECO:0000313" key="4">
    <source>
        <dbReference type="Proteomes" id="UP000660680"/>
    </source>
</evidence>
<evidence type="ECO:0000259" key="2">
    <source>
        <dbReference type="PROSITE" id="PS50995"/>
    </source>
</evidence>